<evidence type="ECO:0000256" key="7">
    <source>
        <dbReference type="ARBA" id="ARBA00022806"/>
    </source>
</evidence>
<dbReference type="PANTHER" id="PTHR30591">
    <property type="entry name" value="RECBCD ENZYME SUBUNIT RECC"/>
    <property type="match status" value="1"/>
</dbReference>
<dbReference type="InterPro" id="IPR014140">
    <property type="entry name" value="DNA_helicase_suAddB"/>
</dbReference>
<dbReference type="NCBIfam" id="TIGR02773">
    <property type="entry name" value="addB_Gpos"/>
    <property type="match status" value="1"/>
</dbReference>
<evidence type="ECO:0000313" key="15">
    <source>
        <dbReference type="EMBL" id="HIZ78198.1"/>
    </source>
</evidence>
<keyword evidence="7 15" id="KW-0347">Helicase</keyword>
<feature type="domain" description="UvrD-like helicase C-terminal" evidence="14">
    <location>
        <begin position="277"/>
        <end position="567"/>
    </location>
</feature>
<keyword evidence="10" id="KW-0408">Iron</keyword>
<keyword evidence="5" id="KW-0227">DNA damage</keyword>
<keyword evidence="8" id="KW-0269">Exonuclease</keyword>
<dbReference type="PROSITE" id="PS51217">
    <property type="entry name" value="UVRD_HELICASE_CTER"/>
    <property type="match status" value="1"/>
</dbReference>
<keyword evidence="11" id="KW-0411">Iron-sulfur</keyword>
<evidence type="ECO:0000256" key="12">
    <source>
        <dbReference type="ARBA" id="ARBA00023125"/>
    </source>
</evidence>
<evidence type="ECO:0000256" key="6">
    <source>
        <dbReference type="ARBA" id="ARBA00022801"/>
    </source>
</evidence>
<keyword evidence="12" id="KW-0238">DNA-binding</keyword>
<dbReference type="EMBL" id="DXBC01000004">
    <property type="protein sequence ID" value="HIZ78198.1"/>
    <property type="molecule type" value="Genomic_DNA"/>
</dbReference>
<evidence type="ECO:0000256" key="1">
    <source>
        <dbReference type="ARBA" id="ARBA00022485"/>
    </source>
</evidence>
<protein>
    <submittedName>
        <fullName evidence="15">Helicase-exonuclease AddAB subunit AddB</fullName>
    </submittedName>
</protein>
<dbReference type="Pfam" id="PF12705">
    <property type="entry name" value="PDDEXK_1"/>
    <property type="match status" value="1"/>
</dbReference>
<comment type="caution">
    <text evidence="15">The sequence shown here is derived from an EMBL/GenBank/DDBJ whole genome shotgun (WGS) entry which is preliminary data.</text>
</comment>
<reference evidence="15" key="1">
    <citation type="journal article" date="2021" name="PeerJ">
        <title>Extensive microbial diversity within the chicken gut microbiome revealed by metagenomics and culture.</title>
        <authorList>
            <person name="Gilroy R."/>
            <person name="Ravi A."/>
            <person name="Getino M."/>
            <person name="Pursley I."/>
            <person name="Horton D.L."/>
            <person name="Alikhan N.F."/>
            <person name="Baker D."/>
            <person name="Gharbi K."/>
            <person name="Hall N."/>
            <person name="Watson M."/>
            <person name="Adriaenssens E.M."/>
            <person name="Foster-Nyarko E."/>
            <person name="Jarju S."/>
            <person name="Secka A."/>
            <person name="Antonio M."/>
            <person name="Oren A."/>
            <person name="Chaudhuri R.R."/>
            <person name="La Ragione R."/>
            <person name="Hildebrand F."/>
            <person name="Pallen M.J."/>
        </authorList>
    </citation>
    <scope>NUCLEOTIDE SEQUENCE</scope>
    <source>
        <strain evidence="15">ChiBcec1-1093</strain>
    </source>
</reference>
<keyword evidence="2" id="KW-0540">Nuclease</keyword>
<evidence type="ECO:0000256" key="11">
    <source>
        <dbReference type="ARBA" id="ARBA00023014"/>
    </source>
</evidence>
<dbReference type="GO" id="GO:0000724">
    <property type="term" value="P:double-strand break repair via homologous recombination"/>
    <property type="evidence" value="ECO:0007669"/>
    <property type="project" value="InterPro"/>
</dbReference>
<dbReference type="SUPFAM" id="SSF52540">
    <property type="entry name" value="P-loop containing nucleoside triphosphate hydrolases"/>
    <property type="match status" value="2"/>
</dbReference>
<gene>
    <name evidence="15" type="primary">addB</name>
    <name evidence="15" type="ORF">IAA17_00195</name>
</gene>
<evidence type="ECO:0000313" key="16">
    <source>
        <dbReference type="Proteomes" id="UP000824101"/>
    </source>
</evidence>
<evidence type="ECO:0000256" key="5">
    <source>
        <dbReference type="ARBA" id="ARBA00022763"/>
    </source>
</evidence>
<dbReference type="InterPro" id="IPR027417">
    <property type="entry name" value="P-loop_NTPase"/>
</dbReference>
<dbReference type="PANTHER" id="PTHR30591:SF1">
    <property type="entry name" value="RECBCD ENZYME SUBUNIT RECC"/>
    <property type="match status" value="1"/>
</dbReference>
<dbReference type="InterPro" id="IPR049035">
    <property type="entry name" value="ADDB_N"/>
</dbReference>
<reference evidence="15" key="2">
    <citation type="submission" date="2021-04" db="EMBL/GenBank/DDBJ databases">
        <authorList>
            <person name="Gilroy R."/>
        </authorList>
    </citation>
    <scope>NUCLEOTIDE SEQUENCE</scope>
    <source>
        <strain evidence="15">ChiBcec1-1093</strain>
    </source>
</reference>
<keyword evidence="4" id="KW-0547">Nucleotide-binding</keyword>
<sequence length="1135" mass="129894">MALQFIMGGSGAGKTRFLYENLIREAEARPDQQFLVIVPEQFTMQAQKEIVTLHPRRGTMNIDVVSFERLAYRVFEELAVVNPAVLDDMGKSMILRKVTALKGREMGVFRGHLGQTGFIGQLKSMLSELYQYGVSPERLEEMESQAPNPLLRAKLKDLAAVYRGFQEYIEEKFITAEEILGELCRVFPRSEKMRDSIVVLDGYTGFTPVQYRLLEQMMICCRDVKVAVTVEKAAKPYERSGIQNLFYMSKEIVCRLSALAEKNHVRRERDCWVEKRPYPRFSGAELDFLERKLYRYSRDSWEGVPEDVLLYRALNPREEIAFVSNRIEILVREKGLRYRDVAVVTGDLESYGREAAVQFEENGIPFFLDEKKSILEHPLVELIRAALETVVRDFSYESMFRYLKCGLAVPPEERELCDRMENYCLALGVRGWKRWSSPWEQVYRSGKHINMEELNAFREKAAAPLLRLREGLKQENATVRTMTAALTDFLTETGAEEKVLAWSERFREQGEYQLADEYSQVYGLVMDLFDRLVALLGDEESSIREYSEILDAGFGEIQVGVIPATVDRVVVGDITRTRLDHIQVLFFVGVNDGIVPAKREKGGILSETDREFLEKNDLELAPTARKESFLQRFYLYLALTKPERKLILSFASMNQAGKGLRPSSLVRELMKLFPCLRLREAGEEIRIASRQEGKKALAERLREWDGRKDSELLELYRSFWNREEDRAWLKELVEAAFYSYEDRGIGRAAARELYGKILSGSVTRLEQYEACAYAHFLSYGLELSERQEYELKSADMGNLFHSAIDTAFQRAMKSGRRLQDMDDAERDALADEAAETAVSDYGGEIMKSSARNIYLGKKVGRITRRTLWALAEQLKKGKFTPAGFEVSFSAIDNLKAMKISLTEDEALHLRGRIDRMDLCEDEQHVYVKIIDYKSGKTSFDLAALYYGLQLQLVVYLDAAMELMEKRNPGKEIVPAGVFYYHIDDPVVDGEDVFGKEDADRLVLQKLRMDGLVNDDSEVISLMDRKMEGPSDVIPVAMSCGKVQKVGSSVADGERFKALRGFVRKTMKQAGTDILCGNTAVSPYKQGNQTACDYCPYHSVCGFDRHLPGYEYRKMRKLKTEEIWKKIEGKDGEGRD</sequence>
<dbReference type="GO" id="GO:0046872">
    <property type="term" value="F:metal ion binding"/>
    <property type="evidence" value="ECO:0007669"/>
    <property type="project" value="UniProtKB-KW"/>
</dbReference>
<evidence type="ECO:0000256" key="3">
    <source>
        <dbReference type="ARBA" id="ARBA00022723"/>
    </source>
</evidence>
<keyword evidence="9" id="KW-0067">ATP-binding</keyword>
<dbReference type="GO" id="GO:0004386">
    <property type="term" value="F:helicase activity"/>
    <property type="evidence" value="ECO:0007669"/>
    <property type="project" value="UniProtKB-KW"/>
</dbReference>
<dbReference type="GO" id="GO:0004527">
    <property type="term" value="F:exonuclease activity"/>
    <property type="evidence" value="ECO:0007669"/>
    <property type="project" value="UniProtKB-KW"/>
</dbReference>
<evidence type="ECO:0000259" key="14">
    <source>
        <dbReference type="PROSITE" id="PS51217"/>
    </source>
</evidence>
<organism evidence="15 16">
    <name type="scientific">Candidatus Lachnoclostridium stercorigallinarum</name>
    <dbReference type="NCBI Taxonomy" id="2838634"/>
    <lineage>
        <taxon>Bacteria</taxon>
        <taxon>Bacillati</taxon>
        <taxon>Bacillota</taxon>
        <taxon>Clostridia</taxon>
        <taxon>Lachnospirales</taxon>
        <taxon>Lachnospiraceae</taxon>
    </lineage>
</organism>
<evidence type="ECO:0000256" key="13">
    <source>
        <dbReference type="ARBA" id="ARBA00023204"/>
    </source>
</evidence>
<dbReference type="InterPro" id="IPR038726">
    <property type="entry name" value="PDDEXK_AddAB-type"/>
</dbReference>
<dbReference type="InterPro" id="IPR011604">
    <property type="entry name" value="PDDEXK-like_dom_sf"/>
</dbReference>
<dbReference type="Pfam" id="PF21445">
    <property type="entry name" value="ADDB_N"/>
    <property type="match status" value="1"/>
</dbReference>
<keyword evidence="6" id="KW-0378">Hydrolase</keyword>
<dbReference type="AlphaFoldDB" id="A0A9D2GFG8"/>
<dbReference type="Gene3D" id="3.40.50.300">
    <property type="entry name" value="P-loop containing nucleotide triphosphate hydrolases"/>
    <property type="match status" value="4"/>
</dbReference>
<dbReference type="InterPro" id="IPR014017">
    <property type="entry name" value="DNA_helicase_UvrD-like_C"/>
</dbReference>
<proteinExistence type="predicted"/>
<accession>A0A9D2GFG8</accession>
<name>A0A9D2GFG8_9FIRM</name>
<dbReference type="GO" id="GO:0005524">
    <property type="term" value="F:ATP binding"/>
    <property type="evidence" value="ECO:0007669"/>
    <property type="project" value="UniProtKB-KW"/>
</dbReference>
<evidence type="ECO:0000256" key="8">
    <source>
        <dbReference type="ARBA" id="ARBA00022839"/>
    </source>
</evidence>
<keyword evidence="1" id="KW-0004">4Fe-4S</keyword>
<dbReference type="Proteomes" id="UP000824101">
    <property type="component" value="Unassembled WGS sequence"/>
</dbReference>
<dbReference type="GO" id="GO:0003677">
    <property type="term" value="F:DNA binding"/>
    <property type="evidence" value="ECO:0007669"/>
    <property type="project" value="UniProtKB-KW"/>
</dbReference>
<dbReference type="GO" id="GO:0051539">
    <property type="term" value="F:4 iron, 4 sulfur cluster binding"/>
    <property type="evidence" value="ECO:0007669"/>
    <property type="project" value="UniProtKB-KW"/>
</dbReference>
<keyword evidence="13" id="KW-0234">DNA repair</keyword>
<evidence type="ECO:0000256" key="10">
    <source>
        <dbReference type="ARBA" id="ARBA00023004"/>
    </source>
</evidence>
<evidence type="ECO:0000256" key="4">
    <source>
        <dbReference type="ARBA" id="ARBA00022741"/>
    </source>
</evidence>
<evidence type="ECO:0000256" key="2">
    <source>
        <dbReference type="ARBA" id="ARBA00022722"/>
    </source>
</evidence>
<keyword evidence="3" id="KW-0479">Metal-binding</keyword>
<dbReference type="Gene3D" id="3.90.320.10">
    <property type="match status" value="1"/>
</dbReference>
<evidence type="ECO:0000256" key="9">
    <source>
        <dbReference type="ARBA" id="ARBA00022840"/>
    </source>
</evidence>